<dbReference type="InterPro" id="IPR044992">
    <property type="entry name" value="ChyE-like"/>
</dbReference>
<dbReference type="InterPro" id="IPR029062">
    <property type="entry name" value="Class_I_gatase-like"/>
</dbReference>
<evidence type="ECO:0000313" key="3">
    <source>
        <dbReference type="Proteomes" id="UP000192934"/>
    </source>
</evidence>
<accession>A0A1X7G0Q0</accession>
<proteinExistence type="predicted"/>
<dbReference type="GO" id="GO:0005829">
    <property type="term" value="C:cytosol"/>
    <property type="evidence" value="ECO:0007669"/>
    <property type="project" value="TreeGrafter"/>
</dbReference>
<dbReference type="GO" id="GO:0016740">
    <property type="term" value="F:transferase activity"/>
    <property type="evidence" value="ECO:0007669"/>
    <property type="project" value="UniProtKB-KW"/>
</dbReference>
<dbReference type="InterPro" id="IPR017926">
    <property type="entry name" value="GATASE"/>
</dbReference>
<protein>
    <submittedName>
        <fullName evidence="2">GMP synthase-Glutamine amidotransferase</fullName>
    </submittedName>
</protein>
<evidence type="ECO:0000313" key="2">
    <source>
        <dbReference type="EMBL" id="SMF61944.1"/>
    </source>
</evidence>
<feature type="domain" description="Glutamine amidotransferase" evidence="1">
    <location>
        <begin position="77"/>
        <end position="184"/>
    </location>
</feature>
<dbReference type="Gene3D" id="3.40.50.880">
    <property type="match status" value="1"/>
</dbReference>
<keyword evidence="2" id="KW-0808">Transferase</keyword>
<dbReference type="PANTHER" id="PTHR42695:SF5">
    <property type="entry name" value="GLUTAMINE AMIDOTRANSFERASE YLR126C-RELATED"/>
    <property type="match status" value="1"/>
</dbReference>
<gene>
    <name evidence="2" type="ORF">SAMN06295910_0923</name>
</gene>
<evidence type="ECO:0000259" key="1">
    <source>
        <dbReference type="Pfam" id="PF00117"/>
    </source>
</evidence>
<reference evidence="3" key="1">
    <citation type="submission" date="2017-04" db="EMBL/GenBank/DDBJ databases">
        <authorList>
            <person name="Varghese N."/>
            <person name="Submissions S."/>
        </authorList>
    </citation>
    <scope>NUCLEOTIDE SEQUENCE [LARGE SCALE GENOMIC DNA]</scope>
    <source>
        <strain evidence="3">Dd16</strain>
    </source>
</reference>
<dbReference type="Pfam" id="PF00117">
    <property type="entry name" value="GATase"/>
    <property type="match status" value="1"/>
</dbReference>
<dbReference type="PROSITE" id="PS51273">
    <property type="entry name" value="GATASE_TYPE_1"/>
    <property type="match status" value="1"/>
</dbReference>
<keyword evidence="3" id="KW-1185">Reference proteome</keyword>
<name>A0A1X7G0Q0_9SPHN</name>
<dbReference type="RefSeq" id="WP_085217719.1">
    <property type="nucleotide sequence ID" value="NZ_LT840185.1"/>
</dbReference>
<dbReference type="STRING" id="941907.SAMN06295910_0923"/>
<sequence>MHVGILVTGDPPPALAERFGRYDAMIAALLGAGFTTTAYRVAEGDWPAAPDAHPAYVITGSSAGVYDDLPWIAPLKQFLRDARGVAKLVGICFGHQIMAEAFGGRVEKSDKGWGVGLHRYDMLAERPWMDGTAPIAIAVSHQDQVVAPPPDAEVLASCEFTPYAMLGWGDEALSMQCHPEFAPGFAAALYDSRRERIPDADGAIASLAAPNDETRVAGWIRRFLTEPGTR</sequence>
<dbReference type="Proteomes" id="UP000192934">
    <property type="component" value="Chromosome I"/>
</dbReference>
<organism evidence="2 3">
    <name type="scientific">Allosphingosinicella indica</name>
    <dbReference type="NCBI Taxonomy" id="941907"/>
    <lineage>
        <taxon>Bacteria</taxon>
        <taxon>Pseudomonadati</taxon>
        <taxon>Pseudomonadota</taxon>
        <taxon>Alphaproteobacteria</taxon>
        <taxon>Sphingomonadales</taxon>
        <taxon>Sphingomonadaceae</taxon>
        <taxon>Allosphingosinicella</taxon>
    </lineage>
</organism>
<dbReference type="PANTHER" id="PTHR42695">
    <property type="entry name" value="GLUTAMINE AMIDOTRANSFERASE YLR126C-RELATED"/>
    <property type="match status" value="1"/>
</dbReference>
<dbReference type="AlphaFoldDB" id="A0A1X7G0Q0"/>
<dbReference type="OrthoDB" id="9813383at2"/>
<dbReference type="SUPFAM" id="SSF52317">
    <property type="entry name" value="Class I glutamine amidotransferase-like"/>
    <property type="match status" value="1"/>
</dbReference>
<dbReference type="CDD" id="cd01741">
    <property type="entry name" value="GATase1_1"/>
    <property type="match status" value="1"/>
</dbReference>
<keyword evidence="2" id="KW-0315">Glutamine amidotransferase</keyword>
<dbReference type="EMBL" id="LT840185">
    <property type="protein sequence ID" value="SMF61944.1"/>
    <property type="molecule type" value="Genomic_DNA"/>
</dbReference>